<evidence type="ECO:0000313" key="2">
    <source>
        <dbReference type="EMBL" id="RUL81293.1"/>
    </source>
</evidence>
<accession>A0A432MBV3</accession>
<protein>
    <submittedName>
        <fullName evidence="2">Uncharacterized protein</fullName>
    </submittedName>
</protein>
<comment type="caution">
    <text evidence="2">The sequence shown here is derived from an EMBL/GenBank/DDBJ whole genome shotgun (WGS) entry which is preliminary data.</text>
</comment>
<dbReference type="Proteomes" id="UP000280296">
    <property type="component" value="Unassembled WGS sequence"/>
</dbReference>
<proteinExistence type="predicted"/>
<feature type="region of interest" description="Disordered" evidence="1">
    <location>
        <begin position="92"/>
        <end position="120"/>
    </location>
</feature>
<reference evidence="2 3" key="2">
    <citation type="submission" date="2019-01" db="EMBL/GenBank/DDBJ databases">
        <title>Tautonia sociabilis, a novel thermotolerant planctomycete of Isosphaeraceae family, isolated from a 4000 m deep subterranean habitat.</title>
        <authorList>
            <person name="Kovaleva O.L."/>
            <person name="Elcheninov A.G."/>
            <person name="Van Heerden E."/>
            <person name="Toshchakov S.V."/>
            <person name="Novikov A."/>
            <person name="Bonch-Osmolovskaya E.A."/>
            <person name="Kublanov I.V."/>
        </authorList>
    </citation>
    <scope>NUCLEOTIDE SEQUENCE [LARGE SCALE GENOMIC DNA]</scope>
    <source>
        <strain evidence="2 3">GM2012</strain>
    </source>
</reference>
<evidence type="ECO:0000313" key="3">
    <source>
        <dbReference type="Proteomes" id="UP000280296"/>
    </source>
</evidence>
<dbReference type="EMBL" id="RYZH01000100">
    <property type="protein sequence ID" value="RUL81293.1"/>
    <property type="molecule type" value="Genomic_DNA"/>
</dbReference>
<reference evidence="2 3" key="1">
    <citation type="submission" date="2018-12" db="EMBL/GenBank/DDBJ databases">
        <authorList>
            <person name="Toschakov S.V."/>
        </authorList>
    </citation>
    <scope>NUCLEOTIDE SEQUENCE [LARGE SCALE GENOMIC DNA]</scope>
    <source>
        <strain evidence="2 3">GM2012</strain>
    </source>
</reference>
<gene>
    <name evidence="2" type="ORF">TsocGM_25290</name>
</gene>
<feature type="compositionally biased region" description="Basic and acidic residues" evidence="1">
    <location>
        <begin position="102"/>
        <end position="118"/>
    </location>
</feature>
<evidence type="ECO:0000256" key="1">
    <source>
        <dbReference type="SAM" id="MobiDB-lite"/>
    </source>
</evidence>
<dbReference type="RefSeq" id="WP_126728241.1">
    <property type="nucleotide sequence ID" value="NZ_RYZH01000100.1"/>
</dbReference>
<name>A0A432MBV3_9BACT</name>
<organism evidence="2 3">
    <name type="scientific">Tautonia sociabilis</name>
    <dbReference type="NCBI Taxonomy" id="2080755"/>
    <lineage>
        <taxon>Bacteria</taxon>
        <taxon>Pseudomonadati</taxon>
        <taxon>Planctomycetota</taxon>
        <taxon>Planctomycetia</taxon>
        <taxon>Isosphaerales</taxon>
        <taxon>Isosphaeraceae</taxon>
        <taxon>Tautonia</taxon>
    </lineage>
</organism>
<dbReference type="AlphaFoldDB" id="A0A432MBV3"/>
<keyword evidence="3" id="KW-1185">Reference proteome</keyword>
<sequence>MAPGARRSHLLAEYLEGLADRRDRDDARAIRGFLAAWHRATEGDNALGLEIRVRRARLNMAVVFVQSGAAGPIRWLPTLVVPWTHAIERIGHECGDPAPSPERAEPARDVWGEPDRGHPPVLPKVAIRLVRP</sequence>